<dbReference type="AlphaFoldDB" id="A0AAN9Q3R1"/>
<accession>A0AAN9Q3R1</accession>
<feature type="transmembrane region" description="Helical" evidence="1">
    <location>
        <begin position="117"/>
        <end position="135"/>
    </location>
</feature>
<sequence>MLKTSKHDSRWRCAKFTKISGLDGFEPLWGIGRDAMNGRELAEAWRKHVRDQERYNLEFRTSSSKEREFHRLNQDQTQGEIDGERDSQTNHFLHSLHFIISSYAQTLVYRTEGNAKIVVLFVMVIMALMVLQPLIQIDQHFRSCEEIYLIYSLIKVPFAEKVENFEILLVLQSPKHE</sequence>
<gene>
    <name evidence="2" type="ORF">VNO77_26892</name>
</gene>
<organism evidence="2 3">
    <name type="scientific">Canavalia gladiata</name>
    <name type="common">Sword bean</name>
    <name type="synonym">Dolichos gladiatus</name>
    <dbReference type="NCBI Taxonomy" id="3824"/>
    <lineage>
        <taxon>Eukaryota</taxon>
        <taxon>Viridiplantae</taxon>
        <taxon>Streptophyta</taxon>
        <taxon>Embryophyta</taxon>
        <taxon>Tracheophyta</taxon>
        <taxon>Spermatophyta</taxon>
        <taxon>Magnoliopsida</taxon>
        <taxon>eudicotyledons</taxon>
        <taxon>Gunneridae</taxon>
        <taxon>Pentapetalae</taxon>
        <taxon>rosids</taxon>
        <taxon>fabids</taxon>
        <taxon>Fabales</taxon>
        <taxon>Fabaceae</taxon>
        <taxon>Papilionoideae</taxon>
        <taxon>50 kb inversion clade</taxon>
        <taxon>NPAAA clade</taxon>
        <taxon>indigoferoid/millettioid clade</taxon>
        <taxon>Phaseoleae</taxon>
        <taxon>Canavalia</taxon>
    </lineage>
</organism>
<evidence type="ECO:0000313" key="2">
    <source>
        <dbReference type="EMBL" id="KAK7323420.1"/>
    </source>
</evidence>
<protein>
    <submittedName>
        <fullName evidence="2">Uncharacterized protein</fullName>
    </submittedName>
</protein>
<keyword evidence="3" id="KW-1185">Reference proteome</keyword>
<dbReference type="EMBL" id="JAYMYQ010000006">
    <property type="protein sequence ID" value="KAK7323420.1"/>
    <property type="molecule type" value="Genomic_DNA"/>
</dbReference>
<reference evidence="2 3" key="1">
    <citation type="submission" date="2024-01" db="EMBL/GenBank/DDBJ databases">
        <title>The genomes of 5 underutilized Papilionoideae crops provide insights into root nodulation and disease resistanc.</title>
        <authorList>
            <person name="Jiang F."/>
        </authorList>
    </citation>
    <scope>NUCLEOTIDE SEQUENCE [LARGE SCALE GENOMIC DNA]</scope>
    <source>
        <strain evidence="2">LVBAO_FW01</strain>
        <tissue evidence="2">Leaves</tissue>
    </source>
</reference>
<evidence type="ECO:0000256" key="1">
    <source>
        <dbReference type="SAM" id="Phobius"/>
    </source>
</evidence>
<dbReference type="Proteomes" id="UP001367508">
    <property type="component" value="Unassembled WGS sequence"/>
</dbReference>
<comment type="caution">
    <text evidence="2">The sequence shown here is derived from an EMBL/GenBank/DDBJ whole genome shotgun (WGS) entry which is preliminary data.</text>
</comment>
<name>A0AAN9Q3R1_CANGL</name>
<keyword evidence="1" id="KW-0812">Transmembrane</keyword>
<keyword evidence="1" id="KW-1133">Transmembrane helix</keyword>
<keyword evidence="1" id="KW-0472">Membrane</keyword>
<evidence type="ECO:0000313" key="3">
    <source>
        <dbReference type="Proteomes" id="UP001367508"/>
    </source>
</evidence>
<proteinExistence type="predicted"/>